<dbReference type="InterPro" id="IPR005181">
    <property type="entry name" value="SASA"/>
</dbReference>
<feature type="signal peptide" evidence="2">
    <location>
        <begin position="1"/>
        <end position="21"/>
    </location>
</feature>
<reference evidence="4" key="1">
    <citation type="submission" date="2022-03" db="EMBL/GenBank/DDBJ databases">
        <title>Description of Abyssus ytuae gen. nov., sp. nov., a novel member of the family Flavobacteriaceae isolated from the sediment of Mariana Trench.</title>
        <authorList>
            <person name="Zhang J."/>
            <person name="Xu X."/>
        </authorList>
    </citation>
    <scope>NUCLEOTIDE SEQUENCE</scope>
    <source>
        <strain evidence="4">MT3330</strain>
    </source>
</reference>
<evidence type="ECO:0000313" key="4">
    <source>
        <dbReference type="EMBL" id="UOB17805.1"/>
    </source>
</evidence>
<gene>
    <name evidence="4" type="ORF">MQE35_00560</name>
</gene>
<dbReference type="PROSITE" id="PS51257">
    <property type="entry name" value="PROKAR_LIPOPROTEIN"/>
    <property type="match status" value="1"/>
</dbReference>
<keyword evidence="5" id="KW-1185">Reference proteome</keyword>
<dbReference type="InterPro" id="IPR036514">
    <property type="entry name" value="SGNH_hydro_sf"/>
</dbReference>
<evidence type="ECO:0000313" key="5">
    <source>
        <dbReference type="Proteomes" id="UP000831290"/>
    </source>
</evidence>
<dbReference type="KEGG" id="fbm:MQE35_00560"/>
<evidence type="ECO:0000256" key="2">
    <source>
        <dbReference type="SAM" id="SignalP"/>
    </source>
</evidence>
<feature type="domain" description="Sialate O-acetylesterase" evidence="3">
    <location>
        <begin position="106"/>
        <end position="345"/>
    </location>
</feature>
<protein>
    <submittedName>
        <fullName evidence="4">Sialate O-acetylesterase</fullName>
    </submittedName>
</protein>
<dbReference type="GO" id="GO:0001681">
    <property type="term" value="F:sialate O-acetylesterase activity"/>
    <property type="evidence" value="ECO:0007669"/>
    <property type="project" value="InterPro"/>
</dbReference>
<keyword evidence="1" id="KW-0378">Hydrolase</keyword>
<accession>A0A9E6ZNW1</accession>
<dbReference type="PANTHER" id="PTHR22901">
    <property type="entry name" value="SIALATE O-ACETYLESTERASE"/>
    <property type="match status" value="1"/>
</dbReference>
<dbReference type="InterPro" id="IPR039329">
    <property type="entry name" value="SIAE"/>
</dbReference>
<sequence>MIQRISYTFLLCLLTVFSCMSQTHLPSFFGDNMILQQKDSVKIWGEDLPHKTIVIQTAWGSMASGITNNEGKWELKIKTPSASSVPQTITITGSSSIKLKNVLIGEVWFCSGQSNMEMPMKGFANSPVLRYNEFILDAANSKIRLFKAERQIGLHPVNDIVGSWTEATPASVKDFSAVAYLFAKKLQRVLKIPIGVICSSWGGTKIKGWTSKEALKKYDFIEFPTSLPTIEKEKRETPTLLYNGMINPFIGYGIKGILWYQGETDRLEYEKYKILMPNLVESWRNKWDKQSMPFYFVQIAPYDYSLRNKTKKPIGALLREAQLHSFLKMHNTGMVVTADVGDCNDIHPLEKEIVATRLAYLTLAKDYGFTQIIAQSPFYKSMKINENKIELTFDDYTTAEGNGLTSYKKELTGFVIAGKDKVFYPAKAIITTDKKVEVYSEKVKNPEAVRYGFENCFQATLFNTANLPASPFRTDNWDFE</sequence>
<dbReference type="SUPFAM" id="SSF52266">
    <property type="entry name" value="SGNH hydrolase"/>
    <property type="match status" value="1"/>
</dbReference>
<name>A0A9E6ZNW1_9FLAO</name>
<proteinExistence type="predicted"/>
<dbReference type="Gene3D" id="3.40.50.1110">
    <property type="entry name" value="SGNH hydrolase"/>
    <property type="match status" value="1"/>
</dbReference>
<dbReference type="AlphaFoldDB" id="A0A9E6ZNW1"/>
<keyword evidence="2" id="KW-0732">Signal</keyword>
<dbReference type="EMBL" id="CP094358">
    <property type="protein sequence ID" value="UOB17805.1"/>
    <property type="molecule type" value="Genomic_DNA"/>
</dbReference>
<feature type="chain" id="PRO_5039534990" evidence="2">
    <location>
        <begin position="22"/>
        <end position="480"/>
    </location>
</feature>
<dbReference type="PANTHER" id="PTHR22901:SF0">
    <property type="entry name" value="SIALATE O-ACETYLESTERASE"/>
    <property type="match status" value="1"/>
</dbReference>
<evidence type="ECO:0000256" key="1">
    <source>
        <dbReference type="ARBA" id="ARBA00022801"/>
    </source>
</evidence>
<dbReference type="GO" id="GO:0005975">
    <property type="term" value="P:carbohydrate metabolic process"/>
    <property type="evidence" value="ECO:0007669"/>
    <property type="project" value="TreeGrafter"/>
</dbReference>
<evidence type="ECO:0000259" key="3">
    <source>
        <dbReference type="Pfam" id="PF03629"/>
    </source>
</evidence>
<dbReference type="Proteomes" id="UP000831290">
    <property type="component" value="Chromosome"/>
</dbReference>
<dbReference type="RefSeq" id="WP_255843550.1">
    <property type="nucleotide sequence ID" value="NZ_CP094358.1"/>
</dbReference>
<organism evidence="4 5">
    <name type="scientific">Abyssalbus ytuae</name>
    <dbReference type="NCBI Taxonomy" id="2926907"/>
    <lineage>
        <taxon>Bacteria</taxon>
        <taxon>Pseudomonadati</taxon>
        <taxon>Bacteroidota</taxon>
        <taxon>Flavobacteriia</taxon>
        <taxon>Flavobacteriales</taxon>
        <taxon>Flavobacteriaceae</taxon>
        <taxon>Abyssalbus</taxon>
    </lineage>
</organism>
<dbReference type="Pfam" id="PF03629">
    <property type="entry name" value="SASA"/>
    <property type="match status" value="1"/>
</dbReference>